<dbReference type="AlphaFoldDB" id="A0A7I8LAB9"/>
<keyword evidence="5" id="KW-1185">Reference proteome</keyword>
<feature type="repeat" description="PPR" evidence="3">
    <location>
        <begin position="510"/>
        <end position="544"/>
    </location>
</feature>
<accession>A0A7I8LAB9</accession>
<dbReference type="PROSITE" id="PS51375">
    <property type="entry name" value="PPR"/>
    <property type="match status" value="6"/>
</dbReference>
<feature type="repeat" description="PPR" evidence="3">
    <location>
        <begin position="74"/>
        <end position="108"/>
    </location>
</feature>
<evidence type="ECO:0000256" key="2">
    <source>
        <dbReference type="ARBA" id="ARBA00061659"/>
    </source>
</evidence>
<dbReference type="OrthoDB" id="733253at2759"/>
<dbReference type="NCBIfam" id="TIGR00756">
    <property type="entry name" value="PPR"/>
    <property type="match status" value="7"/>
</dbReference>
<name>A0A7I8LAB9_SPIIN</name>
<evidence type="ECO:0000256" key="1">
    <source>
        <dbReference type="ARBA" id="ARBA00022737"/>
    </source>
</evidence>
<protein>
    <submittedName>
        <fullName evidence="4">Uncharacterized protein</fullName>
    </submittedName>
</protein>
<evidence type="ECO:0000256" key="3">
    <source>
        <dbReference type="PROSITE-ProRule" id="PRU00708"/>
    </source>
</evidence>
<dbReference type="EMBL" id="LR746275">
    <property type="protein sequence ID" value="CAA7406228.1"/>
    <property type="molecule type" value="Genomic_DNA"/>
</dbReference>
<dbReference type="Proteomes" id="UP000663760">
    <property type="component" value="Chromosome 12"/>
</dbReference>
<feature type="repeat" description="PPR" evidence="3">
    <location>
        <begin position="408"/>
        <end position="442"/>
    </location>
</feature>
<dbReference type="Gene3D" id="1.25.40.10">
    <property type="entry name" value="Tetratricopeptide repeat domain"/>
    <property type="match status" value="6"/>
</dbReference>
<dbReference type="GO" id="GO:0009451">
    <property type="term" value="P:RNA modification"/>
    <property type="evidence" value="ECO:0007669"/>
    <property type="project" value="InterPro"/>
</dbReference>
<dbReference type="InterPro" id="IPR002885">
    <property type="entry name" value="PPR_rpt"/>
</dbReference>
<dbReference type="InterPro" id="IPR011990">
    <property type="entry name" value="TPR-like_helical_dom_sf"/>
</dbReference>
<feature type="repeat" description="PPR" evidence="3">
    <location>
        <begin position="612"/>
        <end position="646"/>
    </location>
</feature>
<dbReference type="Pfam" id="PF01535">
    <property type="entry name" value="PPR"/>
    <property type="match status" value="4"/>
</dbReference>
<feature type="repeat" description="PPR" evidence="3">
    <location>
        <begin position="307"/>
        <end position="341"/>
    </location>
</feature>
<evidence type="ECO:0000313" key="5">
    <source>
        <dbReference type="Proteomes" id="UP000663760"/>
    </source>
</evidence>
<dbReference type="InterPro" id="IPR046960">
    <property type="entry name" value="PPR_At4g14850-like_plant"/>
</dbReference>
<proteinExistence type="inferred from homology"/>
<organism evidence="4 5">
    <name type="scientific">Spirodela intermedia</name>
    <name type="common">Intermediate duckweed</name>
    <dbReference type="NCBI Taxonomy" id="51605"/>
    <lineage>
        <taxon>Eukaryota</taxon>
        <taxon>Viridiplantae</taxon>
        <taxon>Streptophyta</taxon>
        <taxon>Embryophyta</taxon>
        <taxon>Tracheophyta</taxon>
        <taxon>Spermatophyta</taxon>
        <taxon>Magnoliopsida</taxon>
        <taxon>Liliopsida</taxon>
        <taxon>Araceae</taxon>
        <taxon>Lemnoideae</taxon>
        <taxon>Spirodela</taxon>
    </lineage>
</organism>
<dbReference type="GO" id="GO:0005739">
    <property type="term" value="C:mitochondrion"/>
    <property type="evidence" value="ECO:0007669"/>
    <property type="project" value="UniProtKB-ARBA"/>
</dbReference>
<feature type="repeat" description="PPR" evidence="3">
    <location>
        <begin position="647"/>
        <end position="682"/>
    </location>
</feature>
<dbReference type="FunFam" id="1.25.40.10:FF:000073">
    <property type="entry name" value="Pentatricopeptide repeat-containing protein chloroplastic"/>
    <property type="match status" value="1"/>
</dbReference>
<dbReference type="GO" id="GO:0003723">
    <property type="term" value="F:RNA binding"/>
    <property type="evidence" value="ECO:0007669"/>
    <property type="project" value="InterPro"/>
</dbReference>
<dbReference type="PANTHER" id="PTHR47926:SF435">
    <property type="entry name" value="PENTACOTRIPEPTIDE-REPEAT REGION OF PRORP DOMAIN-CONTAINING PROTEIN"/>
    <property type="match status" value="1"/>
</dbReference>
<dbReference type="FunFam" id="1.25.40.10:FF:000205">
    <property type="entry name" value="Pentatricopeptide repeat-containing protein, mitochondrial"/>
    <property type="match status" value="1"/>
</dbReference>
<dbReference type="FunFam" id="1.25.40.10:FF:000242">
    <property type="entry name" value="Pentatricopeptide repeat-containing protein"/>
    <property type="match status" value="1"/>
</dbReference>
<keyword evidence="1" id="KW-0677">Repeat</keyword>
<evidence type="ECO:0000313" key="4">
    <source>
        <dbReference type="EMBL" id="CAA7406228.1"/>
    </source>
</evidence>
<dbReference type="PANTHER" id="PTHR47926">
    <property type="entry name" value="PENTATRICOPEPTIDE REPEAT-CONTAINING PROTEIN"/>
    <property type="match status" value="1"/>
</dbReference>
<reference evidence="4" key="1">
    <citation type="submission" date="2020-02" db="EMBL/GenBank/DDBJ databases">
        <authorList>
            <person name="Scholz U."/>
            <person name="Mascher M."/>
            <person name="Fiebig A."/>
        </authorList>
    </citation>
    <scope>NUCLEOTIDE SEQUENCE</scope>
</reference>
<dbReference type="FunFam" id="1.25.40.10:FF:000343">
    <property type="entry name" value="Pentatricopeptide repeat-containing protein At3g58590"/>
    <property type="match status" value="1"/>
</dbReference>
<comment type="similarity">
    <text evidence="2">Belongs to the PPR family. PCMP-E subfamily.</text>
</comment>
<sequence length="781" mass="85472">MRRFGPLRWFNARRFSSCARETRRQHFHTSLLHLASGEETTAFADALAFAAKARSLPLGSKVHAQIFRSGFSRDIFTQNCLLVMYSKCEALESAIKLFEEMPKRNLVSWTSIISGSINNFEYNMALETYLEMTRAGFCPNEFALASMLSACTALEDIPLGSSLHSLILKIGMDVNSFVGSSLLYMYAKSGDIRSAESVFGAVCCPDLACWNAMVEGYIMNDCGHDAFRVVSLMHSEGLVGDDFTFMGLIKGCSNSSYSNYGKQIHGAVIRHQMESSTMVMNSLIGMYSRMGMKDPAAKVFIRTKQKDAVSWNIMMTDFAQEDKDREFVDSFRRMLSTGTNPTEVTFSVAFRLCSTEHGVTVGLQFFSFAQKLGLVDDALVTNSLIDMFCKWGRTEDACFVLSELPSKDVVSWNLMILGYISNSCCTEAVQLFRALCRCGVKPDESTYSNVLSSCNGGVQFKRVGEQIHACVTKAGFSSSCYVGSSLINAYASSAMVGNSFKSFQEIRAPDLVSWSAMISALSKQGFSLEALSLLNSLGEAGEKPDDFAICSALNACAKISAFTPSKCIHSLIVKSGFEEHHWIGSALVDAYAKCGDIDSSRALFTGFQGDYDSVLFNTMITAYAYHGLVADAINLFDKMKSSGLEPSQATFSAVISACRHSGLVEEGRRFFNSMISRYGIIPSMDNYACLVDLHARKGYLQEAQEVILSMAVEPTPAIYRSLLSGCRVHGNRELGVWAAKRMIQLEPGNGAAQALLHGLYAEGGDWAVAGRADGEGVEPGT</sequence>
<gene>
    <name evidence="4" type="ORF">SI8410_12016906</name>
</gene>
<dbReference type="Pfam" id="PF13041">
    <property type="entry name" value="PPR_2"/>
    <property type="match status" value="2"/>
</dbReference>